<gene>
    <name evidence="1" type="ordered locus">Thivi_3587</name>
</gene>
<evidence type="ECO:0008006" key="3">
    <source>
        <dbReference type="Google" id="ProtNLM"/>
    </source>
</evidence>
<organism evidence="1 2">
    <name type="scientific">Thiocystis violascens (strain ATCC 17096 / DSM 198 / 6111)</name>
    <name type="common">Chromatium violascens</name>
    <dbReference type="NCBI Taxonomy" id="765911"/>
    <lineage>
        <taxon>Bacteria</taxon>
        <taxon>Pseudomonadati</taxon>
        <taxon>Pseudomonadota</taxon>
        <taxon>Gammaproteobacteria</taxon>
        <taxon>Chromatiales</taxon>
        <taxon>Chromatiaceae</taxon>
        <taxon>Thiocystis</taxon>
    </lineage>
</organism>
<dbReference type="Proteomes" id="UP000006062">
    <property type="component" value="Chromosome"/>
</dbReference>
<dbReference type="KEGG" id="tvi:Thivi_3587"/>
<dbReference type="OrthoDB" id="574262at2"/>
<dbReference type="eggNOG" id="ENOG5033KHG">
    <property type="taxonomic scope" value="Bacteria"/>
</dbReference>
<evidence type="ECO:0000313" key="2">
    <source>
        <dbReference type="Proteomes" id="UP000006062"/>
    </source>
</evidence>
<accession>I3YEM9</accession>
<dbReference type="EMBL" id="CP003154">
    <property type="protein sequence ID" value="AFL75447.1"/>
    <property type="molecule type" value="Genomic_DNA"/>
</dbReference>
<evidence type="ECO:0000313" key="1">
    <source>
        <dbReference type="EMBL" id="AFL75447.1"/>
    </source>
</evidence>
<dbReference type="STRING" id="765911.Thivi_3587"/>
<protein>
    <recommendedName>
        <fullName evidence="3">DUF104 domain-containing protein</fullName>
    </recommendedName>
</protein>
<dbReference type="AlphaFoldDB" id="I3YEM9"/>
<keyword evidence="2" id="KW-1185">Reference proteome</keyword>
<name>I3YEM9_THIV6</name>
<sequence>MPIMSLKAHYDGRHILLDEPFQLPTNAQLIVTVLEPEVLEERDAWADLAASGLTRTYGDDEPEYTIDDLKP</sequence>
<reference evidence="1 2" key="1">
    <citation type="submission" date="2012-06" db="EMBL/GenBank/DDBJ databases">
        <title>Complete sequence of Thiocystis violascens DSM 198.</title>
        <authorList>
            <consortium name="US DOE Joint Genome Institute"/>
            <person name="Lucas S."/>
            <person name="Han J."/>
            <person name="Lapidus A."/>
            <person name="Cheng J.-F."/>
            <person name="Goodwin L."/>
            <person name="Pitluck S."/>
            <person name="Peters L."/>
            <person name="Ovchinnikova G."/>
            <person name="Teshima H."/>
            <person name="Detter J.C."/>
            <person name="Han C."/>
            <person name="Tapia R."/>
            <person name="Land M."/>
            <person name="Hauser L."/>
            <person name="Kyrpides N."/>
            <person name="Ivanova N."/>
            <person name="Pagani I."/>
            <person name="Vogl K."/>
            <person name="Liu Z."/>
            <person name="Frigaard N.-U."/>
            <person name="Bryant D."/>
            <person name="Woyke T."/>
        </authorList>
    </citation>
    <scope>NUCLEOTIDE SEQUENCE [LARGE SCALE GENOMIC DNA]</scope>
    <source>
        <strain evidence="2">ATCC 17096 / DSM 198 / 6111</strain>
    </source>
</reference>
<dbReference type="HOGENOM" id="CLU_2721055_0_0_6"/>
<dbReference type="RefSeq" id="WP_014779843.1">
    <property type="nucleotide sequence ID" value="NC_018012.1"/>
</dbReference>
<proteinExistence type="predicted"/>